<gene>
    <name evidence="2" type="ORF">KE626_10980</name>
</gene>
<dbReference type="EMBL" id="JAGTXB010000004">
    <property type="protein sequence ID" value="MBS0027832.1"/>
    <property type="molecule type" value="Genomic_DNA"/>
</dbReference>
<protein>
    <recommendedName>
        <fullName evidence="4">Autotransporter-associated beta strand repeat-containing protein</fullName>
    </recommendedName>
</protein>
<organism evidence="2 3">
    <name type="scientific">Chitinophaga hostae</name>
    <dbReference type="NCBI Taxonomy" id="2831022"/>
    <lineage>
        <taxon>Bacteria</taxon>
        <taxon>Pseudomonadati</taxon>
        <taxon>Bacteroidota</taxon>
        <taxon>Chitinophagia</taxon>
        <taxon>Chitinophagales</taxon>
        <taxon>Chitinophagaceae</taxon>
        <taxon>Chitinophaga</taxon>
    </lineage>
</organism>
<keyword evidence="3" id="KW-1185">Reference proteome</keyword>
<sequence length="613" mass="63672">MRKSLRIVTRVMLIGGVSLVATQVQAQLKVGKNPTSIQKSAILELESDKQGLLLPRVADTTLMTALNPPDGMIIYWTAAGTEGFYVRHNYKWEKMATKASSWDLLGNAIADATTQFIGTTNNIPFVMRGNNKEGLRVDDGNVIVKNDLTLSGITAGGSTLMDAVIVDGTGKVFKRTLTAAALSDFMINGSAKLDQKINTDNAAGDYKFTTSTTGATTTHQLSIATQTGAAGGPAVGLLTNADWNKFNTAAGKALQIANFIDAADAKGLTIGTDASNNPTIALNAATEFTPGGVNFGTQTFGGAKTFAGKITGKNGLDVTAGGANITGVTNITGATNITGLTTITGNTEAGGTLHVTGTSTLDNKLTITTGGADVTGNTKVTGDLNVTGKSILDNTVTLNSTAVGNNTNHTVLLLNASKEVITRDLPESVFTDLTFGSDHTGTDLKVVKDATNKVTVSIPQADPSVIGGLVSNASQSFAGDKRFANDVSVQKNVKIGDTTSLANSTLQVAGSVSMAIKEIASGPYNIDATDYTVVVKSGSAVIVNLPTAAGAKGRIYTIKKAAFDVSNNLNNTVTVKAQAGQFVEDGNSIDIYNDWTFITVQSNGTDTWYIIKK</sequence>
<evidence type="ECO:0000313" key="2">
    <source>
        <dbReference type="EMBL" id="MBS0027832.1"/>
    </source>
</evidence>
<keyword evidence="1" id="KW-0732">Signal</keyword>
<dbReference type="Proteomes" id="UP000676386">
    <property type="component" value="Unassembled WGS sequence"/>
</dbReference>
<proteinExistence type="predicted"/>
<evidence type="ECO:0000313" key="3">
    <source>
        <dbReference type="Proteomes" id="UP000676386"/>
    </source>
</evidence>
<feature type="signal peptide" evidence="1">
    <location>
        <begin position="1"/>
        <end position="26"/>
    </location>
</feature>
<dbReference type="RefSeq" id="WP_211972944.1">
    <property type="nucleotide sequence ID" value="NZ_CBFHAM010000019.1"/>
</dbReference>
<evidence type="ECO:0008006" key="4">
    <source>
        <dbReference type="Google" id="ProtNLM"/>
    </source>
</evidence>
<comment type="caution">
    <text evidence="2">The sequence shown here is derived from an EMBL/GenBank/DDBJ whole genome shotgun (WGS) entry which is preliminary data.</text>
</comment>
<evidence type="ECO:0000256" key="1">
    <source>
        <dbReference type="SAM" id="SignalP"/>
    </source>
</evidence>
<reference evidence="2 3" key="1">
    <citation type="submission" date="2021-04" db="EMBL/GenBank/DDBJ databases">
        <title>Chitinophaga sp. nov., isolated from the rhizosphere soil.</title>
        <authorList>
            <person name="He S."/>
        </authorList>
    </citation>
    <scope>NUCLEOTIDE SEQUENCE [LARGE SCALE GENOMIC DNA]</scope>
    <source>
        <strain evidence="2 3">2R12</strain>
    </source>
</reference>
<feature type="chain" id="PRO_5047487618" description="Autotransporter-associated beta strand repeat-containing protein" evidence="1">
    <location>
        <begin position="27"/>
        <end position="613"/>
    </location>
</feature>
<name>A0ABS5IXY1_9BACT</name>
<accession>A0ABS5IXY1</accession>